<gene>
    <name evidence="2" type="ORF">GCM10011487_70320</name>
</gene>
<dbReference type="AlphaFoldDB" id="A0A829YQJ4"/>
<evidence type="ECO:0000259" key="1">
    <source>
        <dbReference type="PROSITE" id="PS50043"/>
    </source>
</evidence>
<dbReference type="Proteomes" id="UP000445000">
    <property type="component" value="Unassembled WGS sequence"/>
</dbReference>
<organism evidence="2 3">
    <name type="scientific">Steroidobacter agaridevorans</name>
    <dbReference type="NCBI Taxonomy" id="2695856"/>
    <lineage>
        <taxon>Bacteria</taxon>
        <taxon>Pseudomonadati</taxon>
        <taxon>Pseudomonadota</taxon>
        <taxon>Gammaproteobacteria</taxon>
        <taxon>Steroidobacterales</taxon>
        <taxon>Steroidobacteraceae</taxon>
        <taxon>Steroidobacter</taxon>
    </lineage>
</organism>
<dbReference type="InterPro" id="IPR036388">
    <property type="entry name" value="WH-like_DNA-bd_sf"/>
</dbReference>
<comment type="caution">
    <text evidence="2">The sequence shown here is derived from an EMBL/GenBank/DDBJ whole genome shotgun (WGS) entry which is preliminary data.</text>
</comment>
<accession>A0A829YQJ4</accession>
<reference evidence="3" key="1">
    <citation type="submission" date="2020-01" db="EMBL/GenBank/DDBJ databases">
        <title>'Steroidobacter agaridevorans' sp. nov., agar-degrading bacteria isolated from rhizosphere soils.</title>
        <authorList>
            <person name="Ikenaga M."/>
            <person name="Kataoka M."/>
            <person name="Murouchi A."/>
            <person name="Katsuragi S."/>
            <person name="Sakai M."/>
        </authorList>
    </citation>
    <scope>NUCLEOTIDE SEQUENCE [LARGE SCALE GENOMIC DNA]</scope>
    <source>
        <strain evidence="3">YU21-B</strain>
    </source>
</reference>
<dbReference type="GO" id="GO:0003677">
    <property type="term" value="F:DNA binding"/>
    <property type="evidence" value="ECO:0007669"/>
    <property type="project" value="InterPro"/>
</dbReference>
<dbReference type="GO" id="GO:0006355">
    <property type="term" value="P:regulation of DNA-templated transcription"/>
    <property type="evidence" value="ECO:0007669"/>
    <property type="project" value="InterPro"/>
</dbReference>
<dbReference type="SUPFAM" id="SSF46894">
    <property type="entry name" value="C-terminal effector domain of the bipartite response regulators"/>
    <property type="match status" value="1"/>
</dbReference>
<dbReference type="Pfam" id="PF00196">
    <property type="entry name" value="GerE"/>
    <property type="match status" value="1"/>
</dbReference>
<sequence>MLADLSEAKVAEQLSISVHTVHSHTERLYRKLLVGSRSELVTRIFRTYVQLNGYREEVIAASQGEPSAPSGPIPALTEF</sequence>
<dbReference type="EMBL" id="BLJN01000015">
    <property type="protein sequence ID" value="GFE85032.1"/>
    <property type="molecule type" value="Genomic_DNA"/>
</dbReference>
<keyword evidence="3" id="KW-1185">Reference proteome</keyword>
<proteinExistence type="predicted"/>
<feature type="domain" description="HTH luxR-type" evidence="1">
    <location>
        <begin position="1"/>
        <end position="48"/>
    </location>
</feature>
<protein>
    <recommendedName>
        <fullName evidence="1">HTH luxR-type domain-containing protein</fullName>
    </recommendedName>
</protein>
<evidence type="ECO:0000313" key="3">
    <source>
        <dbReference type="Proteomes" id="UP000445000"/>
    </source>
</evidence>
<dbReference type="Gene3D" id="1.10.10.10">
    <property type="entry name" value="Winged helix-like DNA-binding domain superfamily/Winged helix DNA-binding domain"/>
    <property type="match status" value="1"/>
</dbReference>
<dbReference type="InterPro" id="IPR016032">
    <property type="entry name" value="Sig_transdc_resp-reg_C-effctor"/>
</dbReference>
<name>A0A829YQJ4_9GAMM</name>
<dbReference type="PROSITE" id="PS50043">
    <property type="entry name" value="HTH_LUXR_2"/>
    <property type="match status" value="1"/>
</dbReference>
<dbReference type="InterPro" id="IPR000792">
    <property type="entry name" value="Tscrpt_reg_LuxR_C"/>
</dbReference>
<evidence type="ECO:0000313" key="2">
    <source>
        <dbReference type="EMBL" id="GFE85032.1"/>
    </source>
</evidence>